<dbReference type="InterPro" id="IPR013853">
    <property type="entry name" value="EIIC-GAT"/>
</dbReference>
<dbReference type="HOGENOM" id="CLU_040393_0_0_0"/>
<keyword evidence="8 9" id="KW-0472">Membrane</keyword>
<feature type="transmembrane region" description="Helical" evidence="9">
    <location>
        <begin position="177"/>
        <end position="196"/>
    </location>
</feature>
<dbReference type="PIRSF" id="PIRSF006304">
    <property type="entry name" value="GatC"/>
    <property type="match status" value="1"/>
</dbReference>
<reference evidence="11 12" key="2">
    <citation type="journal article" date="2010" name="Stand. Genomic Sci.">
        <title>Complete genome sequence of Sebaldella termitidis type strain (NCTC 11300).</title>
        <authorList>
            <person name="Harmon-Smith M."/>
            <person name="Celia L."/>
            <person name="Chertkov O."/>
            <person name="Lapidus A."/>
            <person name="Copeland A."/>
            <person name="Glavina Del Rio T."/>
            <person name="Nolan M."/>
            <person name="Lucas S."/>
            <person name="Tice H."/>
            <person name="Cheng J.F."/>
            <person name="Han C."/>
            <person name="Detter J.C."/>
            <person name="Bruce D."/>
            <person name="Goodwin L."/>
            <person name="Pitluck S."/>
            <person name="Pati A."/>
            <person name="Liolios K."/>
            <person name="Ivanova N."/>
            <person name="Mavromatis K."/>
            <person name="Mikhailova N."/>
            <person name="Chen A."/>
            <person name="Palaniappan K."/>
            <person name="Land M."/>
            <person name="Hauser L."/>
            <person name="Chang Y.J."/>
            <person name="Jeffries C.D."/>
            <person name="Brettin T."/>
            <person name="Goker M."/>
            <person name="Beck B."/>
            <person name="Bristow J."/>
            <person name="Eisen J.A."/>
            <person name="Markowitz V."/>
            <person name="Hugenholtz P."/>
            <person name="Kyrpides N.C."/>
            <person name="Klenk H.P."/>
            <person name="Chen F."/>
        </authorList>
    </citation>
    <scope>NUCLEOTIDE SEQUENCE [LARGE SCALE GENOMIC DNA]</scope>
    <source>
        <strain evidence="12">ATCC 33386 / NCTC 11300</strain>
    </source>
</reference>
<evidence type="ECO:0000259" key="10">
    <source>
        <dbReference type="PROSITE" id="PS51104"/>
    </source>
</evidence>
<feature type="transmembrane region" description="Helical" evidence="9">
    <location>
        <begin position="413"/>
        <end position="433"/>
    </location>
</feature>
<dbReference type="KEGG" id="str:Sterm_0036"/>
<dbReference type="EMBL" id="CP001739">
    <property type="protein sequence ID" value="ACZ06924.1"/>
    <property type="molecule type" value="Genomic_DNA"/>
</dbReference>
<comment type="subcellular location">
    <subcellularLocation>
        <location evidence="1">Cell membrane</location>
        <topology evidence="1">Multi-pass membrane protein</topology>
    </subcellularLocation>
</comment>
<keyword evidence="5" id="KW-0598">Phosphotransferase system</keyword>
<feature type="domain" description="PTS EIIC type-2" evidence="10">
    <location>
        <begin position="4"/>
        <end position="440"/>
    </location>
</feature>
<evidence type="ECO:0000256" key="4">
    <source>
        <dbReference type="ARBA" id="ARBA00022597"/>
    </source>
</evidence>
<dbReference type="Pfam" id="PF03611">
    <property type="entry name" value="EIIC-GAT"/>
    <property type="match status" value="1"/>
</dbReference>
<reference evidence="12" key="1">
    <citation type="submission" date="2009-09" db="EMBL/GenBank/DDBJ databases">
        <title>The complete chromosome of Sebaldella termitidis ATCC 33386.</title>
        <authorList>
            <consortium name="US DOE Joint Genome Institute (JGI-PGF)"/>
            <person name="Lucas S."/>
            <person name="Copeland A."/>
            <person name="Lapidus A."/>
            <person name="Glavina del Rio T."/>
            <person name="Dalin E."/>
            <person name="Tice H."/>
            <person name="Bruce D."/>
            <person name="Goodwin L."/>
            <person name="Pitluck S."/>
            <person name="Kyrpides N."/>
            <person name="Mavromatis K."/>
            <person name="Ivanova N."/>
            <person name="Mikhailova N."/>
            <person name="Sims D."/>
            <person name="Meincke L."/>
            <person name="Brettin T."/>
            <person name="Detter J.C."/>
            <person name="Han C."/>
            <person name="Larimer F."/>
            <person name="Land M."/>
            <person name="Hauser L."/>
            <person name="Markowitz V."/>
            <person name="Cheng J.F."/>
            <person name="Hugenholtz P."/>
            <person name="Woyke T."/>
            <person name="Wu D."/>
            <person name="Eisen J.A."/>
        </authorList>
    </citation>
    <scope>NUCLEOTIDE SEQUENCE [LARGE SCALE GENOMIC DNA]</scope>
    <source>
        <strain evidence="12">ATCC 33386 / NCTC 11300</strain>
    </source>
</reference>
<dbReference type="RefSeq" id="WP_012859524.1">
    <property type="nucleotide sequence ID" value="NC_013517.1"/>
</dbReference>
<dbReference type="PANTHER" id="PTHR37324">
    <property type="entry name" value="PTS SYSTEM GALACTITOL-SPECIFIC EIIC COMPONENT"/>
    <property type="match status" value="1"/>
</dbReference>
<feature type="transmembrane region" description="Helical" evidence="9">
    <location>
        <begin position="352"/>
        <end position="370"/>
    </location>
</feature>
<dbReference type="GO" id="GO:0005886">
    <property type="term" value="C:plasma membrane"/>
    <property type="evidence" value="ECO:0007669"/>
    <property type="project" value="UniProtKB-SubCell"/>
</dbReference>
<evidence type="ECO:0000313" key="12">
    <source>
        <dbReference type="Proteomes" id="UP000000845"/>
    </source>
</evidence>
<evidence type="ECO:0000313" key="11">
    <source>
        <dbReference type="EMBL" id="ACZ06924.1"/>
    </source>
</evidence>
<feature type="transmembrane region" description="Helical" evidence="9">
    <location>
        <begin position="328"/>
        <end position="345"/>
    </location>
</feature>
<evidence type="ECO:0000256" key="2">
    <source>
        <dbReference type="ARBA" id="ARBA00022448"/>
    </source>
</evidence>
<evidence type="ECO:0000256" key="5">
    <source>
        <dbReference type="ARBA" id="ARBA00022683"/>
    </source>
</evidence>
<feature type="transmembrane region" description="Helical" evidence="9">
    <location>
        <begin position="291"/>
        <end position="322"/>
    </location>
</feature>
<evidence type="ECO:0000256" key="3">
    <source>
        <dbReference type="ARBA" id="ARBA00022475"/>
    </source>
</evidence>
<feature type="transmembrane region" description="Helical" evidence="9">
    <location>
        <begin position="79"/>
        <end position="112"/>
    </location>
</feature>
<dbReference type="PANTHER" id="PTHR37324:SF2">
    <property type="entry name" value="PTS SYSTEM GALACTITOL-SPECIFIC EIIC COMPONENT"/>
    <property type="match status" value="1"/>
</dbReference>
<keyword evidence="3" id="KW-1003">Cell membrane</keyword>
<evidence type="ECO:0000256" key="6">
    <source>
        <dbReference type="ARBA" id="ARBA00022692"/>
    </source>
</evidence>
<evidence type="ECO:0000256" key="7">
    <source>
        <dbReference type="ARBA" id="ARBA00022989"/>
    </source>
</evidence>
<keyword evidence="6 9" id="KW-0812">Transmembrane</keyword>
<gene>
    <name evidence="11" type="ordered locus">Sterm_0036</name>
</gene>
<dbReference type="InterPro" id="IPR013014">
    <property type="entry name" value="PTS_EIIC_2"/>
</dbReference>
<protein>
    <submittedName>
        <fullName evidence="11">PTS system Galactitol-specific IIC component</fullName>
    </submittedName>
</protein>
<accession>D1AIW2</accession>
<feature type="transmembrane region" description="Helical" evidence="9">
    <location>
        <begin position="216"/>
        <end position="239"/>
    </location>
</feature>
<name>D1AIW2_SEBTE</name>
<evidence type="ECO:0000256" key="1">
    <source>
        <dbReference type="ARBA" id="ARBA00004651"/>
    </source>
</evidence>
<keyword evidence="4" id="KW-0762">Sugar transport</keyword>
<organism evidence="11 12">
    <name type="scientific">Sebaldella termitidis (strain ATCC 33386 / NCTC 11300)</name>
    <dbReference type="NCBI Taxonomy" id="526218"/>
    <lineage>
        <taxon>Bacteria</taxon>
        <taxon>Fusobacteriati</taxon>
        <taxon>Fusobacteriota</taxon>
        <taxon>Fusobacteriia</taxon>
        <taxon>Fusobacteriales</taxon>
        <taxon>Leptotrichiaceae</taxon>
        <taxon>Sebaldella</taxon>
    </lineage>
</organism>
<dbReference type="Proteomes" id="UP000000845">
    <property type="component" value="Chromosome"/>
</dbReference>
<feature type="transmembrane region" description="Helical" evidence="9">
    <location>
        <begin position="245"/>
        <end position="270"/>
    </location>
</feature>
<dbReference type="STRING" id="526218.Sterm_0036"/>
<dbReference type="GO" id="GO:0009401">
    <property type="term" value="P:phosphoenolpyruvate-dependent sugar phosphotransferase system"/>
    <property type="evidence" value="ECO:0007669"/>
    <property type="project" value="UniProtKB-KW"/>
</dbReference>
<evidence type="ECO:0000256" key="9">
    <source>
        <dbReference type="SAM" id="Phobius"/>
    </source>
</evidence>
<keyword evidence="7 9" id="KW-1133">Transmembrane helix</keyword>
<keyword evidence="12" id="KW-1185">Reference proteome</keyword>
<dbReference type="eggNOG" id="COG3775">
    <property type="taxonomic scope" value="Bacteria"/>
</dbReference>
<feature type="transmembrane region" description="Helical" evidence="9">
    <location>
        <begin position="6"/>
        <end position="27"/>
    </location>
</feature>
<sequence length="453" mass="47678">MGILNYIVDLGPQVMMPIIITIFGLILGAKFGKALRAGLTVGVGFIGLNLVIGLLGGSLGPAAQEMVTRLGLNLTVIDVGWPAAAAIAFASRVGALIIPIGLVVNIVMLLTNTTQTLDIDIWDFWHFAFTGALVTGATGSIMYGIIAAVLNMIIIMVIADLTAPGIEKYIGLPGISLPHGFSGAFVPGALVVNKILDLIPGINKIEIDTETLQKRFGVFGEPLIIGTVIGIVIGIAAGYNLKGILVLGITLGGVLVLIPKMAAMLMEGLIPISDSAQEFVSKRFKNRGKIYIGLDSAVGIGHPTTLSVSLVLVPITIILAAILPGNRVLPFADLAVIPFSLVMLIPITKGNVFRTFIIGFINMAVGLLIATNLAPLHTQMAIDANFTMPPGATMISSICDGANPLSWLFTRLMSIPFIGVSILAVIAIGMAVYNRQRIIKENRKDASAENTEE</sequence>
<dbReference type="PROSITE" id="PS51104">
    <property type="entry name" value="PTS_EIIC_TYPE_2"/>
    <property type="match status" value="1"/>
</dbReference>
<proteinExistence type="predicted"/>
<feature type="transmembrane region" description="Helical" evidence="9">
    <location>
        <begin position="39"/>
        <end position="59"/>
    </location>
</feature>
<dbReference type="InterPro" id="IPR004703">
    <property type="entry name" value="PTS_sugar-sp_permease"/>
</dbReference>
<dbReference type="GO" id="GO:0015577">
    <property type="term" value="F:galactitol transmembrane transporter activity"/>
    <property type="evidence" value="ECO:0007669"/>
    <property type="project" value="InterPro"/>
</dbReference>
<keyword evidence="2" id="KW-0813">Transport</keyword>
<dbReference type="AlphaFoldDB" id="D1AIW2"/>
<evidence type="ECO:0000256" key="8">
    <source>
        <dbReference type="ARBA" id="ARBA00023136"/>
    </source>
</evidence>
<feature type="transmembrane region" description="Helical" evidence="9">
    <location>
        <begin position="124"/>
        <end position="157"/>
    </location>
</feature>